<dbReference type="Pfam" id="PF03358">
    <property type="entry name" value="FMN_red"/>
    <property type="match status" value="1"/>
</dbReference>
<dbReference type="STRING" id="561720.SAMN06275492_13225"/>
<accession>A0A1X7KQK5</accession>
<feature type="domain" description="NADPH-dependent FMN reductase-like" evidence="1">
    <location>
        <begin position="3"/>
        <end position="36"/>
    </location>
</feature>
<evidence type="ECO:0000313" key="3">
    <source>
        <dbReference type="Proteomes" id="UP000193355"/>
    </source>
</evidence>
<reference evidence="3" key="1">
    <citation type="submission" date="2017-04" db="EMBL/GenBank/DDBJ databases">
        <authorList>
            <person name="Varghese N."/>
            <person name="Submissions S."/>
        </authorList>
    </citation>
    <scope>NUCLEOTIDE SEQUENCE [LARGE SCALE GENOMIC DNA]</scope>
    <source>
        <strain evidence="3">USBA 82</strain>
    </source>
</reference>
<organism evidence="2 3">
    <name type="scientific">Dethiosulfovibrio salsuginis</name>
    <dbReference type="NCBI Taxonomy" id="561720"/>
    <lineage>
        <taxon>Bacteria</taxon>
        <taxon>Thermotogati</taxon>
        <taxon>Synergistota</taxon>
        <taxon>Synergistia</taxon>
        <taxon>Synergistales</taxon>
        <taxon>Dethiosulfovibrionaceae</taxon>
        <taxon>Dethiosulfovibrio</taxon>
    </lineage>
</organism>
<keyword evidence="3" id="KW-1185">Reference proteome</keyword>
<evidence type="ECO:0000259" key="1">
    <source>
        <dbReference type="Pfam" id="PF03358"/>
    </source>
</evidence>
<proteinExistence type="predicted"/>
<gene>
    <name evidence="2" type="ORF">SAMN06275492_13225</name>
</gene>
<dbReference type="Gene3D" id="3.40.50.360">
    <property type="match status" value="1"/>
</dbReference>
<protein>
    <submittedName>
        <fullName evidence="2">NADPH-dependent FMN reductase</fullName>
    </submittedName>
</protein>
<dbReference type="InterPro" id="IPR029039">
    <property type="entry name" value="Flavoprotein-like_sf"/>
</dbReference>
<dbReference type="SUPFAM" id="SSF52218">
    <property type="entry name" value="Flavoproteins"/>
    <property type="match status" value="1"/>
</dbReference>
<evidence type="ECO:0000313" key="2">
    <source>
        <dbReference type="EMBL" id="SMG43014.1"/>
    </source>
</evidence>
<sequence length="175" mass="20075">MDMILEEMSKTDSVIWATPLYHYGMTAMLKAVMERTLPSVDPHIIKEGDTYGHPMRGENPYPRTLLFSNCGFPEFNHFDGLISQFKCLFRGNEDALAEVILRPAGELLKVPVPELQAQIGWYYEALERAGREFVSQGKISPEVHETLKKDLMPTELFVSMANEHWDRCLENSKRP</sequence>
<dbReference type="Proteomes" id="UP000193355">
    <property type="component" value="Unassembled WGS sequence"/>
</dbReference>
<name>A0A1X7KQK5_9BACT</name>
<dbReference type="AlphaFoldDB" id="A0A1X7KQK5"/>
<dbReference type="InterPro" id="IPR005025">
    <property type="entry name" value="FMN_Rdtase-like_dom"/>
</dbReference>
<dbReference type="EMBL" id="FXBB01000032">
    <property type="protein sequence ID" value="SMG43014.1"/>
    <property type="molecule type" value="Genomic_DNA"/>
</dbReference>